<feature type="compositionally biased region" description="Basic and acidic residues" evidence="2">
    <location>
        <begin position="204"/>
        <end position="219"/>
    </location>
</feature>
<feature type="compositionally biased region" description="Basic and acidic residues" evidence="2">
    <location>
        <begin position="245"/>
        <end position="261"/>
    </location>
</feature>
<dbReference type="GO" id="GO:0005634">
    <property type="term" value="C:nucleus"/>
    <property type="evidence" value="ECO:0007669"/>
    <property type="project" value="TreeGrafter"/>
</dbReference>
<dbReference type="EMBL" id="NAJP01000013">
    <property type="protein sequence ID" value="TKA45031.1"/>
    <property type="molecule type" value="Genomic_DNA"/>
</dbReference>
<evidence type="ECO:0000256" key="2">
    <source>
        <dbReference type="SAM" id="MobiDB-lite"/>
    </source>
</evidence>
<protein>
    <recommendedName>
        <fullName evidence="3">Bud22 domain-containing protein</fullName>
    </recommendedName>
</protein>
<proteinExistence type="predicted"/>
<dbReference type="PANTHER" id="PTHR23325:SF1">
    <property type="entry name" value="SERUM RESPONSE FACTOR-BINDING PROTEIN 1"/>
    <property type="match status" value="1"/>
</dbReference>
<feature type="domain" description="Bud22" evidence="3">
    <location>
        <begin position="30"/>
        <end position="449"/>
    </location>
</feature>
<gene>
    <name evidence="4" type="ORF">B0A54_03325</name>
</gene>
<feature type="compositionally biased region" description="Basic and acidic residues" evidence="2">
    <location>
        <begin position="354"/>
        <end position="368"/>
    </location>
</feature>
<accession>A0A4U0V865</accession>
<dbReference type="InterPro" id="IPR037393">
    <property type="entry name" value="Bud22/SRFB1"/>
</dbReference>
<dbReference type="OrthoDB" id="3364872at2759"/>
<evidence type="ECO:0000313" key="5">
    <source>
        <dbReference type="Proteomes" id="UP000310066"/>
    </source>
</evidence>
<dbReference type="AlphaFoldDB" id="A0A4U0V865"/>
<dbReference type="InterPro" id="IPR015158">
    <property type="entry name" value="Bud22_dom"/>
</dbReference>
<dbReference type="GO" id="GO:0030686">
    <property type="term" value="C:90S preribosome"/>
    <property type="evidence" value="ECO:0007669"/>
    <property type="project" value="TreeGrafter"/>
</dbReference>
<feature type="compositionally biased region" description="Basic and acidic residues" evidence="2">
    <location>
        <begin position="168"/>
        <end position="187"/>
    </location>
</feature>
<dbReference type="Pfam" id="PF09073">
    <property type="entry name" value="BUD22"/>
    <property type="match status" value="1"/>
</dbReference>
<comment type="caution">
    <text evidence="4">The sequence shown here is derived from an EMBL/GenBank/DDBJ whole genome shotgun (WGS) entry which is preliminary data.</text>
</comment>
<sequence>MPKRKREEDPNGATKPNNGAKAQRVRHKLQQGTVKLGHAFKVAKGFERQKLGRRRKNAIAQSNATDVKRIDAEAAAVKTLDTSKCAAIYLHKILLKIKAVAESPNLPVEVRKPATLSTDTAILNVHARLCNSNPVKEVLPDVLKEIQLALGVKVSKDAGANKKRQRAKDHEALAKGEVKGEARRAETGRGVPNEGSEGSDSEGNEDRTSPDEDDFDKRLACYPDQLASSGDEEDEEDEEGEEDDKGYLDLDAVNRKLEVMKQTKAPSQPKYDRATDLELSDDDAGPVSSSPEPRKAPAPKTSAFLPSLSMGGYISGSGSDIEEIDEAPRKNRRGQRARQQIWEKKYGAKAQHLQKQDRNKGWDPKRGATEAGGGHRGREKSRQADSGANREPVGKKSDSAGAKRPAAVVKEKHRDDEGALHPSWAAAKLAKEKKAAAPVAFQGKKITFD</sequence>
<feature type="region of interest" description="Disordered" evidence="2">
    <location>
        <begin position="1"/>
        <end position="26"/>
    </location>
</feature>
<dbReference type="Proteomes" id="UP000310066">
    <property type="component" value="Unassembled WGS sequence"/>
</dbReference>
<dbReference type="PANTHER" id="PTHR23325">
    <property type="entry name" value="SERUM RESPONSE FACTOR-BINDING"/>
    <property type="match status" value="1"/>
</dbReference>
<reference evidence="4 5" key="1">
    <citation type="submission" date="2017-03" db="EMBL/GenBank/DDBJ databases">
        <title>Genomes of endolithic fungi from Antarctica.</title>
        <authorList>
            <person name="Coleine C."/>
            <person name="Masonjones S."/>
            <person name="Stajich J.E."/>
        </authorList>
    </citation>
    <scope>NUCLEOTIDE SEQUENCE [LARGE SCALE GENOMIC DNA]</scope>
    <source>
        <strain evidence="4 5">CCFEE 5311</strain>
    </source>
</reference>
<evidence type="ECO:0000259" key="3">
    <source>
        <dbReference type="Pfam" id="PF09073"/>
    </source>
</evidence>
<feature type="compositionally biased region" description="Basic and acidic residues" evidence="2">
    <location>
        <begin position="409"/>
        <end position="419"/>
    </location>
</feature>
<feature type="region of interest" description="Disordered" evidence="2">
    <location>
        <begin position="158"/>
        <end position="420"/>
    </location>
</feature>
<evidence type="ECO:0000313" key="4">
    <source>
        <dbReference type="EMBL" id="TKA45031.1"/>
    </source>
</evidence>
<feature type="compositionally biased region" description="Acidic residues" evidence="2">
    <location>
        <begin position="230"/>
        <end position="244"/>
    </location>
</feature>
<keyword evidence="1" id="KW-0175">Coiled coil</keyword>
<name>A0A4U0V865_9PEZI</name>
<dbReference type="GO" id="GO:0030490">
    <property type="term" value="P:maturation of SSU-rRNA"/>
    <property type="evidence" value="ECO:0007669"/>
    <property type="project" value="TreeGrafter"/>
</dbReference>
<organism evidence="4 5">
    <name type="scientific">Friedmanniomyces endolithicus</name>
    <dbReference type="NCBI Taxonomy" id="329885"/>
    <lineage>
        <taxon>Eukaryota</taxon>
        <taxon>Fungi</taxon>
        <taxon>Dikarya</taxon>
        <taxon>Ascomycota</taxon>
        <taxon>Pezizomycotina</taxon>
        <taxon>Dothideomycetes</taxon>
        <taxon>Dothideomycetidae</taxon>
        <taxon>Mycosphaerellales</taxon>
        <taxon>Teratosphaeriaceae</taxon>
        <taxon>Friedmanniomyces</taxon>
    </lineage>
</organism>
<evidence type="ECO:0000256" key="1">
    <source>
        <dbReference type="ARBA" id="ARBA00023054"/>
    </source>
</evidence>
<dbReference type="STRING" id="329885.A0A4U0V865"/>